<dbReference type="InterPro" id="IPR017972">
    <property type="entry name" value="Cyt_P450_CS"/>
</dbReference>
<comment type="similarity">
    <text evidence="2 8">Belongs to the cytochrome P450 family.</text>
</comment>
<dbReference type="CDD" id="cd11058">
    <property type="entry name" value="CYP60B-like"/>
    <property type="match status" value="1"/>
</dbReference>
<name>A0ABY0HE60_9PEZI</name>
<keyword evidence="7 8" id="KW-0503">Monooxygenase</keyword>
<evidence type="ECO:0008006" key="11">
    <source>
        <dbReference type="Google" id="ProtNLM"/>
    </source>
</evidence>
<sequence>MHKEYGPVVRVAPNELAFVDARAWKGMYGVPAFLPPHLQNTTNKEHHRALRKALAPGFSDASLRAQESVVLEYIHLLIRRLKEKSRSGALNLELWYRYVVFDIICELAVGESFRCLEWDDLHPWIQAMVDGGKAVSFLTAINMYGPLATVINAMISRPAAAMLRLNSGMESNMDELLSNATVIVGAGAETSAGILTAVTSLLIDHPDKLERLAEEVRSSFQSEGQITAEAVSRLSYLVACLDESLRLFPQTGSPSLRVVDKDTAISGVPVPKNTIVGIWTYAMYRDPTLWTDPNEFHPERFLGDPKYSSDAREAFKPFSTGSRDCIGKNLALLEMRLILAHMVFNFDMSRTDDPNSANWVSKQKNTYIVWEKTALPVQLTPVR</sequence>
<proteinExistence type="inferred from homology"/>
<dbReference type="PRINTS" id="PR00463">
    <property type="entry name" value="EP450I"/>
</dbReference>
<dbReference type="InterPro" id="IPR036396">
    <property type="entry name" value="Cyt_P450_sf"/>
</dbReference>
<dbReference type="InterPro" id="IPR002401">
    <property type="entry name" value="Cyt_P450_E_grp-I"/>
</dbReference>
<dbReference type="EMBL" id="QJNS01000041">
    <property type="protein sequence ID" value="RYO91448.1"/>
    <property type="molecule type" value="Genomic_DNA"/>
</dbReference>
<dbReference type="PANTHER" id="PTHR24305:SF230">
    <property type="entry name" value="P450, PUTATIVE (EUROFUNG)-RELATED"/>
    <property type="match status" value="1"/>
</dbReference>
<dbReference type="PROSITE" id="PS00086">
    <property type="entry name" value="CYTOCHROME_P450"/>
    <property type="match status" value="1"/>
</dbReference>
<protein>
    <recommendedName>
        <fullName evidence="11">Cytochrome P450</fullName>
    </recommendedName>
</protein>
<evidence type="ECO:0000313" key="10">
    <source>
        <dbReference type="Proteomes" id="UP000294003"/>
    </source>
</evidence>
<evidence type="ECO:0000256" key="1">
    <source>
        <dbReference type="ARBA" id="ARBA00001971"/>
    </source>
</evidence>
<comment type="cofactor">
    <cofactor evidence="1">
        <name>heme</name>
        <dbReference type="ChEBI" id="CHEBI:30413"/>
    </cofactor>
</comment>
<dbReference type="Proteomes" id="UP000294003">
    <property type="component" value="Unassembled WGS sequence"/>
</dbReference>
<dbReference type="InterPro" id="IPR050121">
    <property type="entry name" value="Cytochrome_P450_monoxygenase"/>
</dbReference>
<evidence type="ECO:0000256" key="4">
    <source>
        <dbReference type="ARBA" id="ARBA00022723"/>
    </source>
</evidence>
<organism evidence="9 10">
    <name type="scientific">Monosporascus cannonballus</name>
    <dbReference type="NCBI Taxonomy" id="155416"/>
    <lineage>
        <taxon>Eukaryota</taxon>
        <taxon>Fungi</taxon>
        <taxon>Dikarya</taxon>
        <taxon>Ascomycota</taxon>
        <taxon>Pezizomycotina</taxon>
        <taxon>Sordariomycetes</taxon>
        <taxon>Xylariomycetidae</taxon>
        <taxon>Xylariales</taxon>
        <taxon>Xylariales incertae sedis</taxon>
        <taxon>Monosporascus</taxon>
    </lineage>
</organism>
<evidence type="ECO:0000256" key="6">
    <source>
        <dbReference type="ARBA" id="ARBA00023004"/>
    </source>
</evidence>
<gene>
    <name evidence="9" type="ORF">DL762_002174</name>
</gene>
<keyword evidence="4 8" id="KW-0479">Metal-binding</keyword>
<evidence type="ECO:0000256" key="2">
    <source>
        <dbReference type="ARBA" id="ARBA00010617"/>
    </source>
</evidence>
<keyword evidence="3 8" id="KW-0349">Heme</keyword>
<dbReference type="Pfam" id="PF00067">
    <property type="entry name" value="p450"/>
    <property type="match status" value="2"/>
</dbReference>
<evidence type="ECO:0000256" key="5">
    <source>
        <dbReference type="ARBA" id="ARBA00023002"/>
    </source>
</evidence>
<dbReference type="PRINTS" id="PR00385">
    <property type="entry name" value="P450"/>
</dbReference>
<comment type="caution">
    <text evidence="9">The sequence shown here is derived from an EMBL/GenBank/DDBJ whole genome shotgun (WGS) entry which is preliminary data.</text>
</comment>
<evidence type="ECO:0000313" key="9">
    <source>
        <dbReference type="EMBL" id="RYO91448.1"/>
    </source>
</evidence>
<keyword evidence="6 8" id="KW-0408">Iron</keyword>
<dbReference type="PANTHER" id="PTHR24305">
    <property type="entry name" value="CYTOCHROME P450"/>
    <property type="match status" value="1"/>
</dbReference>
<keyword evidence="5 8" id="KW-0560">Oxidoreductase</keyword>
<dbReference type="SUPFAM" id="SSF48264">
    <property type="entry name" value="Cytochrome P450"/>
    <property type="match status" value="1"/>
</dbReference>
<accession>A0ABY0HE60</accession>
<dbReference type="InterPro" id="IPR001128">
    <property type="entry name" value="Cyt_P450"/>
</dbReference>
<evidence type="ECO:0000256" key="8">
    <source>
        <dbReference type="RuleBase" id="RU000461"/>
    </source>
</evidence>
<keyword evidence="10" id="KW-1185">Reference proteome</keyword>
<dbReference type="Gene3D" id="1.10.630.10">
    <property type="entry name" value="Cytochrome P450"/>
    <property type="match status" value="1"/>
</dbReference>
<reference evidence="9 10" key="1">
    <citation type="submission" date="2018-06" db="EMBL/GenBank/DDBJ databases">
        <title>Complete Genomes of Monosporascus.</title>
        <authorList>
            <person name="Robinson A.J."/>
            <person name="Natvig D.O."/>
        </authorList>
    </citation>
    <scope>NUCLEOTIDE SEQUENCE [LARGE SCALE GENOMIC DNA]</scope>
    <source>
        <strain evidence="9 10">CBS 609.92</strain>
    </source>
</reference>
<evidence type="ECO:0000256" key="7">
    <source>
        <dbReference type="ARBA" id="ARBA00023033"/>
    </source>
</evidence>
<evidence type="ECO:0000256" key="3">
    <source>
        <dbReference type="ARBA" id="ARBA00022617"/>
    </source>
</evidence>